<keyword evidence="3" id="KW-1185">Reference proteome</keyword>
<evidence type="ECO:0000313" key="2">
    <source>
        <dbReference type="EMBL" id="KAI6653218.1"/>
    </source>
</evidence>
<dbReference type="Pfam" id="PF12695">
    <property type="entry name" value="Abhydrolase_5"/>
    <property type="match status" value="1"/>
</dbReference>
<proteinExistence type="predicted"/>
<dbReference type="InterPro" id="IPR029058">
    <property type="entry name" value="AB_hydrolase_fold"/>
</dbReference>
<organism evidence="2 3">
    <name type="scientific">Oopsacas minuta</name>
    <dbReference type="NCBI Taxonomy" id="111878"/>
    <lineage>
        <taxon>Eukaryota</taxon>
        <taxon>Metazoa</taxon>
        <taxon>Porifera</taxon>
        <taxon>Hexactinellida</taxon>
        <taxon>Hexasterophora</taxon>
        <taxon>Lyssacinosida</taxon>
        <taxon>Leucopsacidae</taxon>
        <taxon>Oopsacas</taxon>
    </lineage>
</organism>
<dbReference type="AlphaFoldDB" id="A0AAV7JW13"/>
<protein>
    <recommendedName>
        <fullName evidence="1">Alpha/beta hydrolase fold-5 domain-containing protein</fullName>
    </recommendedName>
</protein>
<comment type="caution">
    <text evidence="2">The sequence shown here is derived from an EMBL/GenBank/DDBJ whole genome shotgun (WGS) entry which is preliminary data.</text>
</comment>
<accession>A0AAV7JW13</accession>
<evidence type="ECO:0000259" key="1">
    <source>
        <dbReference type="Pfam" id="PF12695"/>
    </source>
</evidence>
<dbReference type="GO" id="GO:0016787">
    <property type="term" value="F:hydrolase activity"/>
    <property type="evidence" value="ECO:0007669"/>
    <property type="project" value="InterPro"/>
</dbReference>
<dbReference type="EMBL" id="JAKMXF010000288">
    <property type="protein sequence ID" value="KAI6653218.1"/>
    <property type="molecule type" value="Genomic_DNA"/>
</dbReference>
<feature type="domain" description="Alpha/beta hydrolase fold-5" evidence="1">
    <location>
        <begin position="36"/>
        <end position="225"/>
    </location>
</feature>
<reference evidence="2 3" key="1">
    <citation type="journal article" date="2023" name="BMC Biol.">
        <title>The compact genome of the sponge Oopsacas minuta (Hexactinellida) is lacking key metazoan core genes.</title>
        <authorList>
            <person name="Santini S."/>
            <person name="Schenkelaars Q."/>
            <person name="Jourda C."/>
            <person name="Duchesne M."/>
            <person name="Belahbib H."/>
            <person name="Rocher C."/>
            <person name="Selva M."/>
            <person name="Riesgo A."/>
            <person name="Vervoort M."/>
            <person name="Leys S.P."/>
            <person name="Kodjabachian L."/>
            <person name="Le Bivic A."/>
            <person name="Borchiellini C."/>
            <person name="Claverie J.M."/>
            <person name="Renard E."/>
        </authorList>
    </citation>
    <scope>NUCLEOTIDE SEQUENCE [LARGE SCALE GENOMIC DNA]</scope>
    <source>
        <strain evidence="2">SPO-2</strain>
    </source>
</reference>
<name>A0AAV7JW13_9METZ</name>
<gene>
    <name evidence="2" type="ORF">LOD99_3743</name>
</gene>
<dbReference type="Proteomes" id="UP001165289">
    <property type="component" value="Unassembled WGS sequence"/>
</dbReference>
<dbReference type="Gene3D" id="3.40.50.1820">
    <property type="entry name" value="alpha/beta hydrolase"/>
    <property type="match status" value="1"/>
</dbReference>
<dbReference type="SUPFAM" id="SSF53474">
    <property type="entry name" value="alpha/beta-Hydrolases"/>
    <property type="match status" value="1"/>
</dbReference>
<dbReference type="InterPro" id="IPR029059">
    <property type="entry name" value="AB_hydrolase_5"/>
</dbReference>
<sequence length="522" mass="59418">MAELNGFEIGLILLLLFITTYNCIILPPKHTGTNQALIFIQGANLPADKYTDLLKEVQSRATSALWIAIPEFTLNMPNPLEIQEKIENMKEEIAKHVKVEKYFYAGHSLGGYMLSEFVRKNSKDLSAIILMGSFLTRDVTRLSWPDGEYIIDYPVNVLTVGGELDGMCRVTRMAEAYYKQQVNVKMAKQKDKFPLVIIGGINHAQYFSGEPNSFIQKNDLKSEITKLDGFNIISQVIVEYIENYEDLDSSQILKTLREWTEEFIAPLITAFHMEGYYQFKPACYNKSLENANINTCGHGSPWSNRGQIIMGGLNATKLRNVSLQNDDNFHRVYTVTPVHLPIVNNTCSGDIPCILHSITVSENYYERFDNVLDTGFYAESALEIKCKMSSRQRIWEKAGLKDVNFNKTDLGDICKAINQVSLDYSKSITAKRTLARYNIKGVPFVMGPDLGPYNEGPLWIWHYMNYKAVNRDGKNEIFVQSPMMRTSTDYPIASARGFHYCKLLSPARVLEHIYIDSLRTED</sequence>
<evidence type="ECO:0000313" key="3">
    <source>
        <dbReference type="Proteomes" id="UP001165289"/>
    </source>
</evidence>